<dbReference type="PANTHER" id="PTHR10762:SF2">
    <property type="entry name" value="2-(3-AMINO-3-CARBOXYPROPYL)HISTIDINE SYNTHASE SUBUNIT 2"/>
    <property type="match status" value="1"/>
</dbReference>
<keyword evidence="6 8" id="KW-0408">Iron</keyword>
<evidence type="ECO:0000256" key="7">
    <source>
        <dbReference type="ARBA" id="ARBA00023014"/>
    </source>
</evidence>
<comment type="function">
    <text evidence="8">Required for the first step of diphthamide biosynthesis, a post-translational modification of histidine which occurs in elongation factor 2. DPH1 and DPH2 transfer a 3-amino-3-carboxypropyl (ACP) group from S-adenosyl-L-methionine (SAM) to a histidine residue, the reaction is assisted by a reduction system comprising DPH3 and a NADH-dependent reductase. Facilitates the reduction of the catalytic iron-sulfur cluster found in the DPH1 subunit.</text>
</comment>
<evidence type="ECO:0000256" key="3">
    <source>
        <dbReference type="ARBA" id="ARBA00006179"/>
    </source>
</evidence>
<comment type="cofactor">
    <cofactor evidence="1">
        <name>[4Fe-4S] cluster</name>
        <dbReference type="ChEBI" id="CHEBI:49883"/>
    </cofactor>
</comment>
<accession>A0ABN8B7S6</accession>
<protein>
    <recommendedName>
        <fullName evidence="4 8">2-(3-amino-3-carboxypropyl)histidine synthase subunit 2</fullName>
    </recommendedName>
</protein>
<evidence type="ECO:0000256" key="4">
    <source>
        <dbReference type="ARBA" id="ARBA00021914"/>
    </source>
</evidence>
<keyword evidence="5 8" id="KW-0479">Metal-binding</keyword>
<reference evidence="9" key="1">
    <citation type="submission" date="2021-12" db="EMBL/GenBank/DDBJ databases">
        <authorList>
            <person name="King R."/>
        </authorList>
    </citation>
    <scope>NUCLEOTIDE SEQUENCE</scope>
</reference>
<dbReference type="EMBL" id="OU963897">
    <property type="protein sequence ID" value="CAH0405586.1"/>
    <property type="molecule type" value="Genomic_DNA"/>
</dbReference>
<dbReference type="InterPro" id="IPR016435">
    <property type="entry name" value="DPH1/DPH2"/>
</dbReference>
<dbReference type="InterPro" id="IPR042263">
    <property type="entry name" value="DPH1/DPH2_1"/>
</dbReference>
<gene>
    <name evidence="9" type="ORF">CHILSU_LOCUS8948</name>
</gene>
<keyword evidence="7 8" id="KW-0411">Iron-sulfur</keyword>
<dbReference type="PANTHER" id="PTHR10762">
    <property type="entry name" value="DIPHTHAMIDE BIOSYNTHESIS PROTEIN"/>
    <property type="match status" value="1"/>
</dbReference>
<evidence type="ECO:0000313" key="10">
    <source>
        <dbReference type="Proteomes" id="UP001153292"/>
    </source>
</evidence>
<dbReference type="NCBIfam" id="TIGR00322">
    <property type="entry name" value="diphth2_R"/>
    <property type="match status" value="1"/>
</dbReference>
<comment type="pathway">
    <text evidence="2 8">Protein modification; peptidyl-diphthamide biosynthesis.</text>
</comment>
<dbReference type="SFLD" id="SFLDS00032">
    <property type="entry name" value="Radical_SAM_3-amino-3-carboxyp"/>
    <property type="match status" value="1"/>
</dbReference>
<dbReference type="Proteomes" id="UP001153292">
    <property type="component" value="Chromosome 4"/>
</dbReference>
<keyword evidence="10" id="KW-1185">Reference proteome</keyword>
<dbReference type="SFLD" id="SFLDG01121">
    <property type="entry name" value="Diphthamide_biosynthesis"/>
    <property type="match status" value="1"/>
</dbReference>
<evidence type="ECO:0000256" key="6">
    <source>
        <dbReference type="ARBA" id="ARBA00023004"/>
    </source>
</evidence>
<evidence type="ECO:0000256" key="2">
    <source>
        <dbReference type="ARBA" id="ARBA00005156"/>
    </source>
</evidence>
<dbReference type="InterPro" id="IPR042265">
    <property type="entry name" value="DPH1/DPH2_3"/>
</dbReference>
<organism evidence="9 10">
    <name type="scientific">Chilo suppressalis</name>
    <name type="common">Asiatic rice borer moth</name>
    <dbReference type="NCBI Taxonomy" id="168631"/>
    <lineage>
        <taxon>Eukaryota</taxon>
        <taxon>Metazoa</taxon>
        <taxon>Ecdysozoa</taxon>
        <taxon>Arthropoda</taxon>
        <taxon>Hexapoda</taxon>
        <taxon>Insecta</taxon>
        <taxon>Pterygota</taxon>
        <taxon>Neoptera</taxon>
        <taxon>Endopterygota</taxon>
        <taxon>Lepidoptera</taxon>
        <taxon>Glossata</taxon>
        <taxon>Ditrysia</taxon>
        <taxon>Pyraloidea</taxon>
        <taxon>Crambidae</taxon>
        <taxon>Crambinae</taxon>
        <taxon>Chilo</taxon>
    </lineage>
</organism>
<dbReference type="Pfam" id="PF01866">
    <property type="entry name" value="Diphthamide_syn"/>
    <property type="match status" value="1"/>
</dbReference>
<evidence type="ECO:0000256" key="8">
    <source>
        <dbReference type="RuleBase" id="RU364133"/>
    </source>
</evidence>
<dbReference type="Gene3D" id="3.40.50.11840">
    <property type="entry name" value="Diphthamide synthesis DPH1/DPH2 domain 1"/>
    <property type="match status" value="1"/>
</dbReference>
<evidence type="ECO:0000256" key="5">
    <source>
        <dbReference type="ARBA" id="ARBA00022723"/>
    </source>
</evidence>
<dbReference type="InterPro" id="IPR010014">
    <property type="entry name" value="DHP2"/>
</dbReference>
<proteinExistence type="inferred from homology"/>
<name>A0ABN8B7S6_CHISP</name>
<evidence type="ECO:0000313" key="9">
    <source>
        <dbReference type="EMBL" id="CAH0405586.1"/>
    </source>
</evidence>
<evidence type="ECO:0000256" key="1">
    <source>
        <dbReference type="ARBA" id="ARBA00001966"/>
    </source>
</evidence>
<sequence length="457" mass="52698">MANFTTDSKLCIDREIHIEQHDYSDLLLTFDIEGTCKWIADNKFTKISLQFPDELLPASTIIYDELRKRIDADLYVLGDTSYASCCIDTVAAMHVKSDAVVHYGHTCFSKTNIPVYIVLPKAELNIDKTIKIITENLQTLKDTKVCLLYGAEFDHCKENLKKLWFQSYPGSYIGYIEKEEHKDRFLGRLLKDATGQIYVVDVLKDCTCVYIGSRGQTMFNLAISIAAKSWYLLDPEKMKLEHMEEAHWIKRRRFLVEKCKDADVIGILICKLAGEQTKDIINRMKQLCRINGKKSYIVSVGKPNVAKLANFPEIDIYTMIACPENDLYNSREFYKPIVYPYELEVALNSKRDPYFTTHITDYDELLTGNRHHCDIDCIKEITDVSLITGKIRETKVDHRQESTMELDKKQNWALENIGNNLESRSWKGLEQMLGETEVKKAEAGRKGIPLHYKNEPN</sequence>
<comment type="similarity">
    <text evidence="3 8">Belongs to the DPH1/DPH2 family. DPH2 subfamily.</text>
</comment>
<dbReference type="NCBIfam" id="TIGR00272">
    <property type="entry name" value="DPH2"/>
    <property type="match status" value="1"/>
</dbReference>
<dbReference type="Gene3D" id="3.40.50.11860">
    <property type="entry name" value="Diphthamide synthesis DPH1/DPH2 domain 3"/>
    <property type="match status" value="1"/>
</dbReference>